<keyword evidence="1" id="KW-0805">Transcription regulation</keyword>
<proteinExistence type="predicted"/>
<dbReference type="Proteomes" id="UP000286931">
    <property type="component" value="Unassembled WGS sequence"/>
</dbReference>
<dbReference type="PANTHER" id="PTHR44688:SF16">
    <property type="entry name" value="DNA-BINDING TRANSCRIPTIONAL ACTIVATOR DEVR_DOSR"/>
    <property type="match status" value="1"/>
</dbReference>
<dbReference type="InterPro" id="IPR036388">
    <property type="entry name" value="WH-like_DNA-bd_sf"/>
</dbReference>
<sequence length="242" mass="27166">MHPGSTRSTVGPRSVTEFKARTMDFLAESVTATGMVFYSVDAGLNAVDHVFRAIPPVRNVGYLSHFHRLDPFHPRRFAASDTPLATVFDLGERFDASDYYRHFMRPLGIRYEAELYLRHEGRLVGGVSLLRDAHEGDFTARELRFLRKAHPYVEYAFGAWRQPAADPAPEAAWELTAREVEVVTLLLDGATNAEIGRVLSIGVPTVKSHLQHIFDKTGLRSRGRLLAHMLRDRPGTADRAGR</sequence>
<evidence type="ECO:0000313" key="6">
    <source>
        <dbReference type="Proteomes" id="UP000286931"/>
    </source>
</evidence>
<dbReference type="RefSeq" id="WP_126635139.1">
    <property type="nucleotide sequence ID" value="NZ_BIFH01000013.1"/>
</dbReference>
<dbReference type="GO" id="GO:0003677">
    <property type="term" value="F:DNA binding"/>
    <property type="evidence" value="ECO:0007669"/>
    <property type="project" value="UniProtKB-KW"/>
</dbReference>
<dbReference type="GO" id="GO:0006355">
    <property type="term" value="P:regulation of DNA-templated transcription"/>
    <property type="evidence" value="ECO:0007669"/>
    <property type="project" value="InterPro"/>
</dbReference>
<gene>
    <name evidence="5" type="ORF">EHYA_00465</name>
</gene>
<dbReference type="PROSITE" id="PS00622">
    <property type="entry name" value="HTH_LUXR_1"/>
    <property type="match status" value="1"/>
</dbReference>
<dbReference type="PROSITE" id="PS50043">
    <property type="entry name" value="HTH_LUXR_2"/>
    <property type="match status" value="1"/>
</dbReference>
<dbReference type="AlphaFoldDB" id="A0A401YDZ3"/>
<dbReference type="OrthoDB" id="8482304at2"/>
<dbReference type="PANTHER" id="PTHR44688">
    <property type="entry name" value="DNA-BINDING TRANSCRIPTIONAL ACTIVATOR DEVR_DOSR"/>
    <property type="match status" value="1"/>
</dbReference>
<protein>
    <submittedName>
        <fullName evidence="5">DNA-binding response regulator</fullName>
    </submittedName>
</protein>
<accession>A0A401YDZ3</accession>
<reference evidence="5 6" key="1">
    <citation type="submission" date="2018-12" db="EMBL/GenBank/DDBJ databases">
        <title>Draft genome sequence of Embleya hyalina NBRC 13850T.</title>
        <authorList>
            <person name="Komaki H."/>
            <person name="Hosoyama A."/>
            <person name="Kimura A."/>
            <person name="Ichikawa N."/>
            <person name="Tamura T."/>
        </authorList>
    </citation>
    <scope>NUCLEOTIDE SEQUENCE [LARGE SCALE GENOMIC DNA]</scope>
    <source>
        <strain evidence="5 6">NBRC 13850</strain>
    </source>
</reference>
<keyword evidence="6" id="KW-1185">Reference proteome</keyword>
<name>A0A401YDZ3_9ACTN</name>
<dbReference type="InterPro" id="IPR000792">
    <property type="entry name" value="Tscrpt_reg_LuxR_C"/>
</dbReference>
<organism evidence="5 6">
    <name type="scientific">Embleya hyalina</name>
    <dbReference type="NCBI Taxonomy" id="516124"/>
    <lineage>
        <taxon>Bacteria</taxon>
        <taxon>Bacillati</taxon>
        <taxon>Actinomycetota</taxon>
        <taxon>Actinomycetes</taxon>
        <taxon>Kitasatosporales</taxon>
        <taxon>Streptomycetaceae</taxon>
        <taxon>Embleya</taxon>
    </lineage>
</organism>
<dbReference type="PRINTS" id="PR00038">
    <property type="entry name" value="HTHLUXR"/>
</dbReference>
<dbReference type="EMBL" id="BIFH01000013">
    <property type="protein sequence ID" value="GCD92823.1"/>
    <property type="molecule type" value="Genomic_DNA"/>
</dbReference>
<keyword evidence="2 5" id="KW-0238">DNA-binding</keyword>
<comment type="caution">
    <text evidence="5">The sequence shown here is derived from an EMBL/GenBank/DDBJ whole genome shotgun (WGS) entry which is preliminary data.</text>
</comment>
<dbReference type="Gene3D" id="1.10.10.10">
    <property type="entry name" value="Winged helix-like DNA-binding domain superfamily/Winged helix DNA-binding domain"/>
    <property type="match status" value="1"/>
</dbReference>
<evidence type="ECO:0000259" key="4">
    <source>
        <dbReference type="PROSITE" id="PS50043"/>
    </source>
</evidence>
<dbReference type="InterPro" id="IPR016032">
    <property type="entry name" value="Sig_transdc_resp-reg_C-effctor"/>
</dbReference>
<evidence type="ECO:0000256" key="3">
    <source>
        <dbReference type="ARBA" id="ARBA00023163"/>
    </source>
</evidence>
<evidence type="ECO:0000256" key="1">
    <source>
        <dbReference type="ARBA" id="ARBA00023015"/>
    </source>
</evidence>
<feature type="domain" description="HTH luxR-type" evidence="4">
    <location>
        <begin position="168"/>
        <end position="233"/>
    </location>
</feature>
<evidence type="ECO:0000256" key="2">
    <source>
        <dbReference type="ARBA" id="ARBA00023125"/>
    </source>
</evidence>
<evidence type="ECO:0000313" key="5">
    <source>
        <dbReference type="EMBL" id="GCD92823.1"/>
    </source>
</evidence>
<keyword evidence="3" id="KW-0804">Transcription</keyword>
<dbReference type="Pfam" id="PF00196">
    <property type="entry name" value="GerE"/>
    <property type="match status" value="1"/>
</dbReference>
<dbReference type="SMART" id="SM00421">
    <property type="entry name" value="HTH_LUXR"/>
    <property type="match status" value="1"/>
</dbReference>
<dbReference type="CDD" id="cd06170">
    <property type="entry name" value="LuxR_C_like"/>
    <property type="match status" value="1"/>
</dbReference>
<dbReference type="SUPFAM" id="SSF46894">
    <property type="entry name" value="C-terminal effector domain of the bipartite response regulators"/>
    <property type="match status" value="1"/>
</dbReference>